<feature type="compositionally biased region" description="Basic and acidic residues" evidence="1">
    <location>
        <begin position="418"/>
        <end position="432"/>
    </location>
</feature>
<dbReference type="Proteomes" id="UP000629371">
    <property type="component" value="Unassembled WGS sequence"/>
</dbReference>
<feature type="signal peptide" evidence="3">
    <location>
        <begin position="1"/>
        <end position="31"/>
    </location>
</feature>
<evidence type="ECO:0000256" key="1">
    <source>
        <dbReference type="SAM" id="MobiDB-lite"/>
    </source>
</evidence>
<evidence type="ECO:0000313" key="6">
    <source>
        <dbReference type="Proteomes" id="UP000629371"/>
    </source>
</evidence>
<evidence type="ECO:0000259" key="4">
    <source>
        <dbReference type="Pfam" id="PF00768"/>
    </source>
</evidence>
<gene>
    <name evidence="5" type="ORF">JK360_37805</name>
</gene>
<protein>
    <submittedName>
        <fullName evidence="5">D-alanyl-D-alanine carboxypeptidase</fullName>
    </submittedName>
</protein>
<name>A0ABS1N4N5_9ACTN</name>
<evidence type="ECO:0000313" key="5">
    <source>
        <dbReference type="EMBL" id="MBL1094987.1"/>
    </source>
</evidence>
<dbReference type="EMBL" id="JAERRI010000040">
    <property type="protein sequence ID" value="MBL1094987.1"/>
    <property type="molecule type" value="Genomic_DNA"/>
</dbReference>
<proteinExistence type="predicted"/>
<feature type="chain" id="PRO_5046857049" evidence="3">
    <location>
        <begin position="32"/>
        <end position="449"/>
    </location>
</feature>
<dbReference type="SUPFAM" id="SSF56601">
    <property type="entry name" value="beta-lactamase/transpeptidase-like"/>
    <property type="match status" value="1"/>
</dbReference>
<keyword evidence="5" id="KW-0645">Protease</keyword>
<feature type="transmembrane region" description="Helical" evidence="2">
    <location>
        <begin position="384"/>
        <end position="406"/>
    </location>
</feature>
<dbReference type="PANTHER" id="PTHR21581:SF33">
    <property type="entry name" value="D-ALANYL-D-ALANINE CARBOXYPEPTIDASE DACB"/>
    <property type="match status" value="1"/>
</dbReference>
<dbReference type="InterPro" id="IPR001967">
    <property type="entry name" value="Peptidase_S11_N"/>
</dbReference>
<keyword evidence="5" id="KW-0121">Carboxypeptidase</keyword>
<keyword evidence="2" id="KW-0812">Transmembrane</keyword>
<dbReference type="RefSeq" id="WP_201811893.1">
    <property type="nucleotide sequence ID" value="NZ_JAERRI010000040.1"/>
</dbReference>
<keyword evidence="6" id="KW-1185">Reference proteome</keyword>
<sequence length="449" mass="46839">MSSARWVPVRAVTVVAVCAAGLLGVAAPAPATGVYRSVRADGPYGVDDPRAGARPAADAGNRLDRRGVQFVARRDVPEPPKVSALSWMVTDLGSRKVLAAKDAHRPLPPASTLKTLFALTVLPKFSQGTVHTVSMEDLAGIEAGSSMAGLQEEVPYHVADLWHGVFLSSGSDAVHTLAAMNGGWDKTIDDMQETARRLGARDTRVESADGFDTPGQVSSAYDLSLFGQAGLTNPDFAEFAATKRAQLPQGGGPDAFGIQNTNRLLVGSHGVRPYEGLIGVKNGYTTHAGNTLVAAARRDGRTLLVTVMNPQSGASNAVYEETRALLDWGFEVAPRAAAVAMLPAVAPGWRDAGAGHVAHRPASLQPLHMAGAPGDEDGAGRRGWLLASAAAVGVIAVAGLGTGLWWRRRKPRAATETTVRKDPEAAVGKDPEAGPEAVGAEKGADRQEL</sequence>
<evidence type="ECO:0000256" key="2">
    <source>
        <dbReference type="SAM" id="Phobius"/>
    </source>
</evidence>
<feature type="region of interest" description="Disordered" evidence="1">
    <location>
        <begin position="410"/>
        <end position="449"/>
    </location>
</feature>
<dbReference type="InterPro" id="IPR012338">
    <property type="entry name" value="Beta-lactam/transpept-like"/>
</dbReference>
<dbReference type="Pfam" id="PF00768">
    <property type="entry name" value="Peptidase_S11"/>
    <property type="match status" value="1"/>
</dbReference>
<evidence type="ECO:0000256" key="3">
    <source>
        <dbReference type="SAM" id="SignalP"/>
    </source>
</evidence>
<keyword evidence="3" id="KW-0732">Signal</keyword>
<comment type="caution">
    <text evidence="5">The sequence shown here is derived from an EMBL/GenBank/DDBJ whole genome shotgun (WGS) entry which is preliminary data.</text>
</comment>
<dbReference type="PANTHER" id="PTHR21581">
    <property type="entry name" value="D-ALANYL-D-ALANINE CARBOXYPEPTIDASE"/>
    <property type="match status" value="1"/>
</dbReference>
<keyword evidence="2" id="KW-0472">Membrane</keyword>
<keyword evidence="5" id="KW-0378">Hydrolase</keyword>
<keyword evidence="2" id="KW-1133">Transmembrane helix</keyword>
<dbReference type="Gene3D" id="3.40.710.10">
    <property type="entry name" value="DD-peptidase/beta-lactamase superfamily"/>
    <property type="match status" value="1"/>
</dbReference>
<dbReference type="GO" id="GO:0004180">
    <property type="term" value="F:carboxypeptidase activity"/>
    <property type="evidence" value="ECO:0007669"/>
    <property type="project" value="UniProtKB-KW"/>
</dbReference>
<reference evidence="5 6" key="1">
    <citation type="submission" date="2021-01" db="EMBL/GenBank/DDBJ databases">
        <title>WGS of actinomycetes isolated from Thailand.</title>
        <authorList>
            <person name="Thawai C."/>
        </authorList>
    </citation>
    <scope>NUCLEOTIDE SEQUENCE [LARGE SCALE GENOMIC DNA]</scope>
    <source>
        <strain evidence="5 6">CH9-7</strain>
    </source>
</reference>
<feature type="domain" description="Peptidase S11 D-alanyl-D-alanine carboxypeptidase A N-terminal" evidence="4">
    <location>
        <begin position="77"/>
        <end position="310"/>
    </location>
</feature>
<organism evidence="5 6">
    <name type="scientific">Streptomyces siderophoricus</name>
    <dbReference type="NCBI Taxonomy" id="2802281"/>
    <lineage>
        <taxon>Bacteria</taxon>
        <taxon>Bacillati</taxon>
        <taxon>Actinomycetota</taxon>
        <taxon>Actinomycetes</taxon>
        <taxon>Kitasatosporales</taxon>
        <taxon>Streptomycetaceae</taxon>
        <taxon>Streptomyces</taxon>
    </lineage>
</organism>
<accession>A0ABS1N4N5</accession>